<evidence type="ECO:0000256" key="2">
    <source>
        <dbReference type="ARBA" id="ARBA00008847"/>
    </source>
</evidence>
<keyword evidence="3 7" id="KW-0210">Decarboxylase</keyword>
<dbReference type="Gene3D" id="3.20.20.70">
    <property type="entry name" value="Aldolase class I"/>
    <property type="match status" value="1"/>
</dbReference>
<feature type="domain" description="Orotidine 5'-phosphate decarboxylase" evidence="8">
    <location>
        <begin position="38"/>
        <end position="290"/>
    </location>
</feature>
<dbReference type="GO" id="GO:0044205">
    <property type="term" value="P:'de novo' UMP biosynthetic process"/>
    <property type="evidence" value="ECO:0007669"/>
    <property type="project" value="UniProtKB-UniRule"/>
</dbReference>
<protein>
    <recommendedName>
        <fullName evidence="7">Orotidine 5'-phosphate decarboxylase</fullName>
        <ecNumber evidence="7">4.1.1.23</ecNumber>
    </recommendedName>
    <alternativeName>
        <fullName evidence="7">OMP decarboxylase</fullName>
        <shortName evidence="7">OMPDCase</shortName>
        <shortName evidence="7">OMPdecase</shortName>
    </alternativeName>
</protein>
<dbReference type="InterPro" id="IPR011060">
    <property type="entry name" value="RibuloseP-bd_barrel"/>
</dbReference>
<organism evidence="9 10">
    <name type="scientific">Amycolatopsis arida</name>
    <dbReference type="NCBI Taxonomy" id="587909"/>
    <lineage>
        <taxon>Bacteria</taxon>
        <taxon>Bacillati</taxon>
        <taxon>Actinomycetota</taxon>
        <taxon>Actinomycetes</taxon>
        <taxon>Pseudonocardiales</taxon>
        <taxon>Pseudonocardiaceae</taxon>
        <taxon>Amycolatopsis</taxon>
    </lineage>
</organism>
<dbReference type="InterPro" id="IPR011995">
    <property type="entry name" value="OMPdecase_type-2"/>
</dbReference>
<dbReference type="HAMAP" id="MF_01215">
    <property type="entry name" value="OMPdecase_type2"/>
    <property type="match status" value="1"/>
</dbReference>
<dbReference type="SMART" id="SM00934">
    <property type="entry name" value="OMPdecase"/>
    <property type="match status" value="1"/>
</dbReference>
<keyword evidence="10" id="KW-1185">Reference proteome</keyword>
<evidence type="ECO:0000256" key="1">
    <source>
        <dbReference type="ARBA" id="ARBA00004861"/>
    </source>
</evidence>
<comment type="pathway">
    <text evidence="1 7">Pyrimidine metabolism; UMP biosynthesis via de novo pathway; UMP from orotate: step 2/2.</text>
</comment>
<name>A0A1I5Z3J8_9PSEU</name>
<dbReference type="InterPro" id="IPR001754">
    <property type="entry name" value="OMPdeCOase_dom"/>
</dbReference>
<dbReference type="InterPro" id="IPR013785">
    <property type="entry name" value="Aldolase_TIM"/>
</dbReference>
<dbReference type="UniPathway" id="UPA00070">
    <property type="reaction ID" value="UER00120"/>
</dbReference>
<dbReference type="STRING" id="587909.SAMN05421810_108194"/>
<evidence type="ECO:0000256" key="3">
    <source>
        <dbReference type="ARBA" id="ARBA00022793"/>
    </source>
</evidence>
<dbReference type="NCBIfam" id="TIGR02127">
    <property type="entry name" value="pyrF_sub2"/>
    <property type="match status" value="1"/>
</dbReference>
<dbReference type="EMBL" id="FOWW01000008">
    <property type="protein sequence ID" value="SFQ51056.1"/>
    <property type="molecule type" value="Genomic_DNA"/>
</dbReference>
<evidence type="ECO:0000259" key="8">
    <source>
        <dbReference type="SMART" id="SM00934"/>
    </source>
</evidence>
<keyword evidence="5 7" id="KW-0456">Lyase</keyword>
<proteinExistence type="inferred from homology"/>
<evidence type="ECO:0000313" key="9">
    <source>
        <dbReference type="EMBL" id="SFQ51056.1"/>
    </source>
</evidence>
<sequence>MTGGAPDGPGTPVAGAGAPGRGGSFGRRLAAAVAARGPLCAGIDPHPALLEAWGLPVDAGGLERFALAATEVLAAEAAVVKPQSAFFEAHGAAGIAVLERVLAHARQAGALVLLDVKRGDIGSTMAAYTAAYLADGAPLAADAVTLSPYLGVEALAPALDAAEREGRGVFLLARTSNPEADRVQRARLPDGRTLARSVVDAAARRNAGATPLGGVGVVVGATIAAAEVAGPDGLDLGALNGPVLAPGFGAQGATVSDLRRVFGPVLPAVLPASSRDILRHGPDPAALAAAVRRTRDALAELVTG</sequence>
<gene>
    <name evidence="7" type="primary">pyrF</name>
    <name evidence="9" type="ORF">SAMN05421810_108194</name>
</gene>
<evidence type="ECO:0000313" key="10">
    <source>
        <dbReference type="Proteomes" id="UP000198727"/>
    </source>
</evidence>
<dbReference type="AlphaFoldDB" id="A0A1I5Z3J8"/>
<evidence type="ECO:0000256" key="7">
    <source>
        <dbReference type="HAMAP-Rule" id="MF_01215"/>
    </source>
</evidence>
<dbReference type="InterPro" id="IPR018089">
    <property type="entry name" value="OMPdecase_AS"/>
</dbReference>
<feature type="active site" description="Proton donor" evidence="7">
    <location>
        <position position="117"/>
    </location>
</feature>
<evidence type="ECO:0000256" key="4">
    <source>
        <dbReference type="ARBA" id="ARBA00022975"/>
    </source>
</evidence>
<dbReference type="SUPFAM" id="SSF51366">
    <property type="entry name" value="Ribulose-phoshate binding barrel"/>
    <property type="match status" value="1"/>
</dbReference>
<dbReference type="EC" id="4.1.1.23" evidence="7"/>
<dbReference type="PANTHER" id="PTHR43375:SF1">
    <property type="entry name" value="OROTIDINE 5'-PHOSPHATE DECARBOXYLASE"/>
    <property type="match status" value="1"/>
</dbReference>
<keyword evidence="4 7" id="KW-0665">Pyrimidine biosynthesis</keyword>
<dbReference type="Pfam" id="PF00215">
    <property type="entry name" value="OMPdecase"/>
    <property type="match status" value="1"/>
</dbReference>
<evidence type="ECO:0000256" key="6">
    <source>
        <dbReference type="ARBA" id="ARBA00049157"/>
    </source>
</evidence>
<dbReference type="GO" id="GO:0006207">
    <property type="term" value="P:'de novo' pyrimidine nucleobase biosynthetic process"/>
    <property type="evidence" value="ECO:0007669"/>
    <property type="project" value="InterPro"/>
</dbReference>
<comment type="catalytic activity">
    <reaction evidence="6 7">
        <text>orotidine 5'-phosphate + H(+) = UMP + CO2</text>
        <dbReference type="Rhea" id="RHEA:11596"/>
        <dbReference type="ChEBI" id="CHEBI:15378"/>
        <dbReference type="ChEBI" id="CHEBI:16526"/>
        <dbReference type="ChEBI" id="CHEBI:57538"/>
        <dbReference type="ChEBI" id="CHEBI:57865"/>
        <dbReference type="EC" id="4.1.1.23"/>
    </reaction>
</comment>
<reference evidence="10" key="1">
    <citation type="submission" date="2016-10" db="EMBL/GenBank/DDBJ databases">
        <authorList>
            <person name="Varghese N."/>
            <person name="Submissions S."/>
        </authorList>
    </citation>
    <scope>NUCLEOTIDE SEQUENCE [LARGE SCALE GENOMIC DNA]</scope>
    <source>
        <strain evidence="10">CGMCC 4.5579</strain>
    </source>
</reference>
<dbReference type="CDD" id="cd04725">
    <property type="entry name" value="OMP_decarboxylase_like"/>
    <property type="match status" value="1"/>
</dbReference>
<evidence type="ECO:0000256" key="5">
    <source>
        <dbReference type="ARBA" id="ARBA00023239"/>
    </source>
</evidence>
<comment type="similarity">
    <text evidence="2 7">Belongs to the OMP decarboxylase family. Type 2 subfamily.</text>
</comment>
<dbReference type="PROSITE" id="PS00156">
    <property type="entry name" value="OMPDECASE"/>
    <property type="match status" value="1"/>
</dbReference>
<dbReference type="GO" id="GO:0004590">
    <property type="term" value="F:orotidine-5'-phosphate decarboxylase activity"/>
    <property type="evidence" value="ECO:0007669"/>
    <property type="project" value="UniProtKB-UniRule"/>
</dbReference>
<accession>A0A1I5Z3J8</accession>
<dbReference type="Proteomes" id="UP000198727">
    <property type="component" value="Unassembled WGS sequence"/>
</dbReference>
<dbReference type="PANTHER" id="PTHR43375">
    <property type="entry name" value="OROTIDINE 5'-PHOSPHATE DECARBOXYLASE"/>
    <property type="match status" value="1"/>
</dbReference>